<sequence length="128" mass="14653">CCLALVYGVNLSDNRVLFLLCPPTLCRMWYSGLSSVVRGLKRQLQMVDRRMLWLKEQYLQLYFEEGFCGPMTADAIRVFGGRDWANTANLSGMSPPDNNTLRRGQSIEFRKKRSIGNIQTIRPESSTK</sequence>
<dbReference type="EMBL" id="KF417912">
    <property type="protein sequence ID" value="AGZ15197.1"/>
    <property type="molecule type" value="mRNA"/>
</dbReference>
<accession>U5U2E5</accession>
<organism evidence="1">
    <name type="scientific">Laodelphax striatellus</name>
    <name type="common">Small brown planthopper</name>
    <name type="synonym">Delphax striatella</name>
    <dbReference type="NCBI Taxonomy" id="195883"/>
    <lineage>
        <taxon>Eukaryota</taxon>
        <taxon>Metazoa</taxon>
        <taxon>Ecdysozoa</taxon>
        <taxon>Arthropoda</taxon>
        <taxon>Hexapoda</taxon>
        <taxon>Insecta</taxon>
        <taxon>Pterygota</taxon>
        <taxon>Neoptera</taxon>
        <taxon>Paraneoptera</taxon>
        <taxon>Hemiptera</taxon>
        <taxon>Auchenorrhyncha</taxon>
        <taxon>Fulgoroidea</taxon>
        <taxon>Delphacidae</taxon>
        <taxon>Criomorphinae</taxon>
        <taxon>Laodelphax</taxon>
    </lineage>
</organism>
<feature type="non-terminal residue" evidence="1">
    <location>
        <position position="128"/>
    </location>
</feature>
<proteinExistence type="evidence at transcript level"/>
<feature type="non-terminal residue" evidence="1">
    <location>
        <position position="1"/>
    </location>
</feature>
<reference evidence="1" key="1">
    <citation type="journal article" date="2013" name="PLoS ONE">
        <title>Overexpression of Multiple Detoxification Genes in Deltamethrin Resistant Laodelphax striatellus (Hemiptera: Delphacidae) in China.</title>
        <authorList>
            <person name="Xu L."/>
            <person name="Wu M."/>
            <person name="Han Z."/>
        </authorList>
    </citation>
    <scope>NUCLEOTIDE SEQUENCE</scope>
    <source>
        <strain evidence="1">Jianhu</strain>
        <tissue evidence="1">Whole body</tissue>
    </source>
</reference>
<protein>
    <submittedName>
        <fullName evidence="1">Phosphoesterase 46</fullName>
    </submittedName>
</protein>
<name>U5U2E5_LAOST</name>
<dbReference type="AlphaFoldDB" id="U5U2E5"/>
<evidence type="ECO:0000313" key="1">
    <source>
        <dbReference type="EMBL" id="AGZ15197.1"/>
    </source>
</evidence>